<dbReference type="AlphaFoldDB" id="A0A317V943"/>
<reference evidence="1 2" key="1">
    <citation type="submission" date="2016-12" db="EMBL/GenBank/DDBJ databases">
        <title>The genomes of Aspergillus section Nigri reveals drivers in fungal speciation.</title>
        <authorList>
            <consortium name="DOE Joint Genome Institute"/>
            <person name="Vesth T.C."/>
            <person name="Nybo J."/>
            <person name="Theobald S."/>
            <person name="Brandl J."/>
            <person name="Frisvad J.C."/>
            <person name="Nielsen K.F."/>
            <person name="Lyhne E.K."/>
            <person name="Kogle M.E."/>
            <person name="Kuo A."/>
            <person name="Riley R."/>
            <person name="Clum A."/>
            <person name="Nolan M."/>
            <person name="Lipzen A."/>
            <person name="Salamov A."/>
            <person name="Henrissat B."/>
            <person name="Wiebenga A."/>
            <person name="De Vries R.P."/>
            <person name="Grigoriev I.V."/>
            <person name="Mortensen U.H."/>
            <person name="Andersen M.R."/>
            <person name="Baker S.E."/>
        </authorList>
    </citation>
    <scope>NUCLEOTIDE SEQUENCE [LARGE SCALE GENOMIC DNA]</scope>
    <source>
        <strain evidence="1 2">CBS 115572</strain>
    </source>
</reference>
<accession>A0A317V943</accession>
<keyword evidence="2" id="KW-1185">Reference proteome</keyword>
<dbReference type="Proteomes" id="UP000246702">
    <property type="component" value="Unassembled WGS sequence"/>
</dbReference>
<evidence type="ECO:0000313" key="2">
    <source>
        <dbReference type="Proteomes" id="UP000246702"/>
    </source>
</evidence>
<evidence type="ECO:0000313" key="1">
    <source>
        <dbReference type="EMBL" id="PWY70893.1"/>
    </source>
</evidence>
<dbReference type="EMBL" id="MSFK01000038">
    <property type="protein sequence ID" value="PWY70893.1"/>
    <property type="molecule type" value="Genomic_DNA"/>
</dbReference>
<dbReference type="GeneID" id="37118721"/>
<organism evidence="1 2">
    <name type="scientific">Aspergillus sclerotioniger CBS 115572</name>
    <dbReference type="NCBI Taxonomy" id="1450535"/>
    <lineage>
        <taxon>Eukaryota</taxon>
        <taxon>Fungi</taxon>
        <taxon>Dikarya</taxon>
        <taxon>Ascomycota</taxon>
        <taxon>Pezizomycotina</taxon>
        <taxon>Eurotiomycetes</taxon>
        <taxon>Eurotiomycetidae</taxon>
        <taxon>Eurotiales</taxon>
        <taxon>Aspergillaceae</taxon>
        <taxon>Aspergillus</taxon>
        <taxon>Aspergillus subgen. Circumdati</taxon>
    </lineage>
</organism>
<name>A0A317V943_9EURO</name>
<gene>
    <name evidence="1" type="ORF">BO94DRAFT_609313</name>
</gene>
<comment type="caution">
    <text evidence="1">The sequence shown here is derived from an EMBL/GenBank/DDBJ whole genome shotgun (WGS) entry which is preliminary data.</text>
</comment>
<sequence>MSLLLACRRSPWNNRVPIRQQSPSPYHQRRMRRLVDLGVSVKHTRDEDVVGDSDQIPIEDELAMTFKPQEPHYLQRNWKCFDAAILVVGVNVSPRLIPSVEERSRIAGNSRFARQGSPALVEESRPQCHQIPIPLGNWRAARDAGCLHPSSPLLPARGSSTSPHGVSAEHRKTTTRARIQFLKSRHIATP</sequence>
<protein>
    <submittedName>
        <fullName evidence="1">Uncharacterized protein</fullName>
    </submittedName>
</protein>
<proteinExistence type="predicted"/>
<dbReference type="RefSeq" id="XP_025462787.1">
    <property type="nucleotide sequence ID" value="XM_025616578.1"/>
</dbReference>